<dbReference type="InterPro" id="IPR002421">
    <property type="entry name" value="5-3_exonuclease"/>
</dbReference>
<dbReference type="InterPro" id="IPR001098">
    <property type="entry name" value="DNA-dir_DNA_pol_A_palm_dom"/>
</dbReference>
<dbReference type="RefSeq" id="WP_006301152.1">
    <property type="nucleotide sequence ID" value="NZ_CM001022.1"/>
</dbReference>
<name>E3D141_9BACT</name>
<dbReference type="OrthoDB" id="9806424at2"/>
<dbReference type="SMART" id="SM00475">
    <property type="entry name" value="53EXOc"/>
    <property type="match status" value="1"/>
</dbReference>
<dbReference type="Gene3D" id="1.20.1060.10">
    <property type="entry name" value="Taq DNA Polymerase, Chain T, domain 4"/>
    <property type="match status" value="1"/>
</dbReference>
<evidence type="ECO:0000256" key="6">
    <source>
        <dbReference type="ARBA" id="ARBA00022763"/>
    </source>
</evidence>
<dbReference type="SUPFAM" id="SSF56672">
    <property type="entry name" value="DNA/RNA polymerases"/>
    <property type="match status" value="1"/>
</dbReference>
<dbReference type="InterPro" id="IPR036279">
    <property type="entry name" value="5-3_exonuclease_C_sf"/>
</dbReference>
<dbReference type="Pfam" id="PF01367">
    <property type="entry name" value="5_3_exonuc"/>
    <property type="match status" value="1"/>
</dbReference>
<evidence type="ECO:0000259" key="12">
    <source>
        <dbReference type="SMART" id="SM00482"/>
    </source>
</evidence>
<dbReference type="GO" id="GO:0003887">
    <property type="term" value="F:DNA-directed DNA polymerase activity"/>
    <property type="evidence" value="ECO:0007669"/>
    <property type="project" value="UniProtKB-KW"/>
</dbReference>
<comment type="catalytic activity">
    <reaction evidence="10">
        <text>DNA(n) + a 2'-deoxyribonucleoside 5'-triphosphate = DNA(n+1) + diphosphate</text>
        <dbReference type="Rhea" id="RHEA:22508"/>
        <dbReference type="Rhea" id="RHEA-COMP:17339"/>
        <dbReference type="Rhea" id="RHEA-COMP:17340"/>
        <dbReference type="ChEBI" id="CHEBI:33019"/>
        <dbReference type="ChEBI" id="CHEBI:61560"/>
        <dbReference type="ChEBI" id="CHEBI:173112"/>
        <dbReference type="EC" id="2.7.7.7"/>
    </reaction>
</comment>
<dbReference type="InterPro" id="IPR008918">
    <property type="entry name" value="HhH2"/>
</dbReference>
<dbReference type="CDD" id="cd09898">
    <property type="entry name" value="H3TH_53EXO"/>
    <property type="match status" value="1"/>
</dbReference>
<evidence type="ECO:0000256" key="1">
    <source>
        <dbReference type="ARBA" id="ARBA00007705"/>
    </source>
</evidence>
<evidence type="ECO:0000313" key="13">
    <source>
        <dbReference type="EMBL" id="EFQ23947.1"/>
    </source>
</evidence>
<dbReference type="Gene3D" id="3.30.70.370">
    <property type="match status" value="1"/>
</dbReference>
<evidence type="ECO:0000256" key="3">
    <source>
        <dbReference type="ARBA" id="ARBA00022679"/>
    </source>
</evidence>
<evidence type="ECO:0000259" key="11">
    <source>
        <dbReference type="SMART" id="SM00475"/>
    </source>
</evidence>
<dbReference type="STRING" id="584708.Apau_1528"/>
<dbReference type="PANTHER" id="PTHR10133:SF27">
    <property type="entry name" value="DNA POLYMERASE NU"/>
    <property type="match status" value="1"/>
</dbReference>
<dbReference type="SMART" id="SM00482">
    <property type="entry name" value="POLAc"/>
    <property type="match status" value="1"/>
</dbReference>
<keyword evidence="9" id="KW-0234">DNA repair</keyword>
<dbReference type="GO" id="GO:0003677">
    <property type="term" value="F:DNA binding"/>
    <property type="evidence" value="ECO:0007669"/>
    <property type="project" value="UniProtKB-KW"/>
</dbReference>
<dbReference type="InterPro" id="IPR043502">
    <property type="entry name" value="DNA/RNA_pol_sf"/>
</dbReference>
<keyword evidence="14" id="KW-1185">Reference proteome</keyword>
<evidence type="ECO:0000313" key="14">
    <source>
        <dbReference type="Proteomes" id="UP000005096"/>
    </source>
</evidence>
<dbReference type="GO" id="GO:0006302">
    <property type="term" value="P:double-strand break repair"/>
    <property type="evidence" value="ECO:0007669"/>
    <property type="project" value="TreeGrafter"/>
</dbReference>
<evidence type="ECO:0000256" key="5">
    <source>
        <dbReference type="ARBA" id="ARBA00022705"/>
    </source>
</evidence>
<dbReference type="PROSITE" id="PS00447">
    <property type="entry name" value="DNA_POLYMERASE_A"/>
    <property type="match status" value="1"/>
</dbReference>
<dbReference type="InterPro" id="IPR020045">
    <property type="entry name" value="DNA_polI_H3TH"/>
</dbReference>
<dbReference type="InterPro" id="IPR029060">
    <property type="entry name" value="PIN-like_dom_sf"/>
</dbReference>
<dbReference type="Pfam" id="PF02739">
    <property type="entry name" value="5_3_exonuc_N"/>
    <property type="match status" value="1"/>
</dbReference>
<keyword evidence="8" id="KW-0238">DNA-binding</keyword>
<accession>E3D141</accession>
<dbReference type="eggNOG" id="COG0749">
    <property type="taxonomic scope" value="Bacteria"/>
</dbReference>
<dbReference type="GO" id="GO:0006261">
    <property type="term" value="P:DNA-templated DNA replication"/>
    <property type="evidence" value="ECO:0007669"/>
    <property type="project" value="InterPro"/>
</dbReference>
<keyword evidence="4 13" id="KW-0548">Nucleotidyltransferase</keyword>
<protein>
    <recommendedName>
        <fullName evidence="2">DNA-directed DNA polymerase</fullName>
        <ecNumber evidence="2">2.7.7.7</ecNumber>
    </recommendedName>
</protein>
<dbReference type="EMBL" id="CM001022">
    <property type="protein sequence ID" value="EFQ23947.1"/>
    <property type="molecule type" value="Genomic_DNA"/>
</dbReference>
<evidence type="ECO:0000256" key="10">
    <source>
        <dbReference type="ARBA" id="ARBA00049244"/>
    </source>
</evidence>
<dbReference type="CDD" id="cd09859">
    <property type="entry name" value="PIN_53EXO"/>
    <property type="match status" value="1"/>
</dbReference>
<dbReference type="Gene3D" id="3.40.50.1010">
    <property type="entry name" value="5'-nuclease"/>
    <property type="match status" value="1"/>
</dbReference>
<evidence type="ECO:0000256" key="2">
    <source>
        <dbReference type="ARBA" id="ARBA00012417"/>
    </source>
</evidence>
<dbReference type="eggNOG" id="COG0258">
    <property type="taxonomic scope" value="Bacteria"/>
</dbReference>
<dbReference type="PRINTS" id="PR00868">
    <property type="entry name" value="DNAPOLI"/>
</dbReference>
<keyword evidence="7" id="KW-0239">DNA-directed DNA polymerase</keyword>
<dbReference type="Pfam" id="PF00476">
    <property type="entry name" value="DNA_pol_A"/>
    <property type="match status" value="1"/>
</dbReference>
<dbReference type="FunFam" id="1.10.150.20:FF:000002">
    <property type="entry name" value="DNA polymerase I"/>
    <property type="match status" value="1"/>
</dbReference>
<dbReference type="InterPro" id="IPR020046">
    <property type="entry name" value="5-3_exonucl_a-hlix_arch_N"/>
</dbReference>
<evidence type="ECO:0000256" key="9">
    <source>
        <dbReference type="ARBA" id="ARBA00023204"/>
    </source>
</evidence>
<evidence type="ECO:0000256" key="4">
    <source>
        <dbReference type="ARBA" id="ARBA00022695"/>
    </source>
</evidence>
<dbReference type="AlphaFoldDB" id="E3D141"/>
<dbReference type="PaxDb" id="584708-Apau_1528"/>
<dbReference type="Gene3D" id="1.10.150.20">
    <property type="entry name" value="5' to 3' exonuclease, C-terminal subdomain"/>
    <property type="match status" value="2"/>
</dbReference>
<dbReference type="EC" id="2.7.7.7" evidence="2"/>
<proteinExistence type="inferred from homology"/>
<organism evidence="13 14">
    <name type="scientific">Aminomonas paucivorans DSM 12260</name>
    <dbReference type="NCBI Taxonomy" id="584708"/>
    <lineage>
        <taxon>Bacteria</taxon>
        <taxon>Thermotogati</taxon>
        <taxon>Synergistota</taxon>
        <taxon>Synergistia</taxon>
        <taxon>Synergistales</taxon>
        <taxon>Synergistaceae</taxon>
        <taxon>Aminomonas</taxon>
    </lineage>
</organism>
<dbReference type="CDD" id="cd08637">
    <property type="entry name" value="DNA_pol_A_pol_I_C"/>
    <property type="match status" value="1"/>
</dbReference>
<dbReference type="InterPro" id="IPR002298">
    <property type="entry name" value="DNA_polymerase_A"/>
</dbReference>
<evidence type="ECO:0000256" key="8">
    <source>
        <dbReference type="ARBA" id="ARBA00023125"/>
    </source>
</evidence>
<keyword evidence="6" id="KW-0227">DNA damage</keyword>
<keyword evidence="3 13" id="KW-0808">Transferase</keyword>
<reference evidence="13 14" key="1">
    <citation type="journal article" date="2010" name="Stand. Genomic Sci.">
        <title>Non-contiguous finished genome sequence of Aminomonas paucivorans type strain (GLU-3).</title>
        <authorList>
            <person name="Pitluck S."/>
            <person name="Yasawong M."/>
            <person name="Held B."/>
            <person name="Lapidus A."/>
            <person name="Nolan M."/>
            <person name="Copeland A."/>
            <person name="Lucas S."/>
            <person name="Del Rio T.G."/>
            <person name="Tice H."/>
            <person name="Cheng J.F."/>
            <person name="Chertkov O."/>
            <person name="Goodwin L."/>
            <person name="Tapia R."/>
            <person name="Han C."/>
            <person name="Liolios K."/>
            <person name="Ivanova N."/>
            <person name="Mavromatis K."/>
            <person name="Ovchinnikova G."/>
            <person name="Pati A."/>
            <person name="Chen A."/>
            <person name="Palaniappan K."/>
            <person name="Land M."/>
            <person name="Hauser L."/>
            <person name="Chang Y.J."/>
            <person name="Jeffries C.D."/>
            <person name="Pukall R."/>
            <person name="Spring S."/>
            <person name="Rohde M."/>
            <person name="Sikorski J."/>
            <person name="Goker M."/>
            <person name="Woyke T."/>
            <person name="Bristow J."/>
            <person name="Eisen J.A."/>
            <person name="Markowitz V."/>
            <person name="Hugenholtz P."/>
            <person name="Kyrpides N.C."/>
            <person name="Klenk H.P."/>
        </authorList>
    </citation>
    <scope>NUCLEOTIDE SEQUENCE [LARGE SCALE GENOMIC DNA]</scope>
    <source>
        <strain evidence="13 14">DSM 12260</strain>
    </source>
</reference>
<dbReference type="GO" id="GO:0008409">
    <property type="term" value="F:5'-3' exonuclease activity"/>
    <property type="evidence" value="ECO:0007669"/>
    <property type="project" value="InterPro"/>
</dbReference>
<dbReference type="PANTHER" id="PTHR10133">
    <property type="entry name" value="DNA POLYMERASE I"/>
    <property type="match status" value="1"/>
</dbReference>
<feature type="domain" description="5'-3' exonuclease" evidence="11">
    <location>
        <begin position="4"/>
        <end position="255"/>
    </location>
</feature>
<dbReference type="FunFam" id="1.10.150.20:FF:000003">
    <property type="entry name" value="DNA polymerase I"/>
    <property type="match status" value="1"/>
</dbReference>
<evidence type="ECO:0000256" key="7">
    <source>
        <dbReference type="ARBA" id="ARBA00022932"/>
    </source>
</evidence>
<dbReference type="SUPFAM" id="SSF88723">
    <property type="entry name" value="PIN domain-like"/>
    <property type="match status" value="1"/>
</dbReference>
<dbReference type="HOGENOM" id="CLU_004675_0_0_0"/>
<dbReference type="SMART" id="SM00279">
    <property type="entry name" value="HhH2"/>
    <property type="match status" value="1"/>
</dbReference>
<keyword evidence="5" id="KW-0235">DNA replication</keyword>
<sequence>MDEPRFLLVDGHGLAFRAFYALPELSAPDGTPVHAILGFLNMLQKVLEEQRPQGWGLFFDPKGETERKKIYGDYKLGRRPTPEGFKIQLPLLLELLEALGHRVHVREGVEADDLIASTALSLGKGREALVLSADKDLLQVLSPGVRVMRPQKGVSEFRLFDEALFREEYGFAPSAMADYLALTGDAVDHIPGVAGIGDKGARALVSHHGSLEGIYAHLGELPKGQRGKLEEGREQAFASRALVVPLPTEAIPAEGLIPAPRDDERARTLCSRLGLKQLLKRLGLGQEGTSPGQGTGAPAASVVRKGAPVSLEEVLAASRLAVLWERKGDSPVHPRMGEVALVLPDGRNWRGELPEGFPLGERLRGKRCLFWGYKEWCALEGREGEPEEGVEDLKLVHYALHPDRGESAGRGLPPGTENPFALLETLCEEPLWPSVAPLVRDLDLPLAPVLARMESRGIGVDEGALASLDVRLEGRSRELEALVRAEAGEEVNLQSPKQMAALLFERLGLPPLKKTKTGFSTDVGVLEELAKLPDPLSRVPRHLLEHREVAKLRTGFVQPFLKQAHRDGGHIYSTFEQTATGTGRLSSRDPNVQNLPVFGEWAEAFRRCLVPTSPKDRFLSADYSQIELRVLAHLCGEPRLVQAFEAGRDIHRETASWVYGVAAEEVSAEQRRFAKVVNFGLLYGMSAHGLAQRMGVGRPEAAQIIDRYFSVLPRVREYLEETVREAKARGYTVSLFGRVRPLGEVSTVEGRGGGALDRVAVNSPIQSTAADIAKVAMVDLERRLRGSGLPVRLVLQVHDSLVCQVPQEALEEAASLLRDVMERAVTLSVPLETVTKAGSSLADL</sequence>
<dbReference type="InterPro" id="IPR019760">
    <property type="entry name" value="DNA-dir_DNA_pol_A_CS"/>
</dbReference>
<comment type="similarity">
    <text evidence="1">Belongs to the DNA polymerase type-A family.</text>
</comment>
<dbReference type="Proteomes" id="UP000005096">
    <property type="component" value="Chromosome"/>
</dbReference>
<dbReference type="SUPFAM" id="SSF47807">
    <property type="entry name" value="5' to 3' exonuclease, C-terminal subdomain"/>
    <property type="match status" value="1"/>
</dbReference>
<feature type="domain" description="DNA-directed DNA polymerase family A palm" evidence="12">
    <location>
        <begin position="606"/>
        <end position="809"/>
    </location>
</feature>
<gene>
    <name evidence="13" type="ORF">Apau_1528</name>
</gene>